<dbReference type="HOGENOM" id="CLU_2124775_0_0_1"/>
<protein>
    <recommendedName>
        <fullName evidence="1">PB1-like domain-containing protein</fullName>
    </recommendedName>
</protein>
<organism evidence="2 5">
    <name type="scientific">Medicago truncatula</name>
    <name type="common">Barrel medic</name>
    <name type="synonym">Medicago tribuloides</name>
    <dbReference type="NCBI Taxonomy" id="3880"/>
    <lineage>
        <taxon>Eukaryota</taxon>
        <taxon>Viridiplantae</taxon>
        <taxon>Streptophyta</taxon>
        <taxon>Embryophyta</taxon>
        <taxon>Tracheophyta</taxon>
        <taxon>Spermatophyta</taxon>
        <taxon>Magnoliopsida</taxon>
        <taxon>eudicotyledons</taxon>
        <taxon>Gunneridae</taxon>
        <taxon>Pentapetalae</taxon>
        <taxon>rosids</taxon>
        <taxon>fabids</taxon>
        <taxon>Fabales</taxon>
        <taxon>Fabaceae</taxon>
        <taxon>Papilionoideae</taxon>
        <taxon>50 kb inversion clade</taxon>
        <taxon>NPAAA clade</taxon>
        <taxon>Hologalegina</taxon>
        <taxon>IRL clade</taxon>
        <taxon>Trifolieae</taxon>
        <taxon>Medicago</taxon>
    </lineage>
</organism>
<reference evidence="4" key="3">
    <citation type="submission" date="2015-04" db="UniProtKB">
        <authorList>
            <consortium name="EnsemblPlants"/>
        </authorList>
    </citation>
    <scope>IDENTIFICATION</scope>
    <source>
        <strain evidence="4">cv. Jemalong A17</strain>
    </source>
</reference>
<reference evidence="3" key="5">
    <citation type="journal article" date="2018" name="Nat. Plants">
        <title>Whole-genome landscape of Medicago truncatula symbiotic genes.</title>
        <authorList>
            <person name="Pecrix Y."/>
            <person name="Gamas P."/>
            <person name="Carrere S."/>
        </authorList>
    </citation>
    <scope>NUCLEOTIDE SEQUENCE</scope>
    <source>
        <tissue evidence="3">Leaves</tissue>
    </source>
</reference>
<evidence type="ECO:0000313" key="6">
    <source>
        <dbReference type="Proteomes" id="UP000265566"/>
    </source>
</evidence>
<dbReference type="AlphaFoldDB" id="A0A072TX31"/>
<sequence>MHSKITLILYHGGHLKRYDNGMMEYLGGDLCIWENFQTGYLTKLILEYLVKRCIRYHNIESIWWFDLDNGKFIELLNDEDIKDMCISAIHHNHEVHVYFTHQISVPKIVAPPSP</sequence>
<dbReference type="EMBL" id="CM001223">
    <property type="protein sequence ID" value="KEH21987.1"/>
    <property type="molecule type" value="Genomic_DNA"/>
</dbReference>
<reference evidence="2 5" key="1">
    <citation type="journal article" date="2011" name="Nature">
        <title>The Medicago genome provides insight into the evolution of rhizobial symbioses.</title>
        <authorList>
            <person name="Young N.D."/>
            <person name="Debelle F."/>
            <person name="Oldroyd G.E."/>
            <person name="Geurts R."/>
            <person name="Cannon S.B."/>
            <person name="Udvardi M.K."/>
            <person name="Benedito V.A."/>
            <person name="Mayer K.F."/>
            <person name="Gouzy J."/>
            <person name="Schoof H."/>
            <person name="Van de Peer Y."/>
            <person name="Proost S."/>
            <person name="Cook D.R."/>
            <person name="Meyers B.C."/>
            <person name="Spannagl M."/>
            <person name="Cheung F."/>
            <person name="De Mita S."/>
            <person name="Krishnakumar V."/>
            <person name="Gundlach H."/>
            <person name="Zhou S."/>
            <person name="Mudge J."/>
            <person name="Bharti A.K."/>
            <person name="Murray J.D."/>
            <person name="Naoumkina M.A."/>
            <person name="Rosen B."/>
            <person name="Silverstein K.A."/>
            <person name="Tang H."/>
            <person name="Rombauts S."/>
            <person name="Zhao P.X."/>
            <person name="Zhou P."/>
            <person name="Barbe V."/>
            <person name="Bardou P."/>
            <person name="Bechner M."/>
            <person name="Bellec A."/>
            <person name="Berger A."/>
            <person name="Berges H."/>
            <person name="Bidwell S."/>
            <person name="Bisseling T."/>
            <person name="Choisne N."/>
            <person name="Couloux A."/>
            <person name="Denny R."/>
            <person name="Deshpande S."/>
            <person name="Dai X."/>
            <person name="Doyle J.J."/>
            <person name="Dudez A.M."/>
            <person name="Farmer A.D."/>
            <person name="Fouteau S."/>
            <person name="Franken C."/>
            <person name="Gibelin C."/>
            <person name="Gish J."/>
            <person name="Goldstein S."/>
            <person name="Gonzalez A.J."/>
            <person name="Green P.J."/>
            <person name="Hallab A."/>
            <person name="Hartog M."/>
            <person name="Hua A."/>
            <person name="Humphray S.J."/>
            <person name="Jeong D.H."/>
            <person name="Jing Y."/>
            <person name="Jocker A."/>
            <person name="Kenton S.M."/>
            <person name="Kim D.J."/>
            <person name="Klee K."/>
            <person name="Lai H."/>
            <person name="Lang C."/>
            <person name="Lin S."/>
            <person name="Macmil S.L."/>
            <person name="Magdelenat G."/>
            <person name="Matthews L."/>
            <person name="McCorrison J."/>
            <person name="Monaghan E.L."/>
            <person name="Mun J.H."/>
            <person name="Najar F.Z."/>
            <person name="Nicholson C."/>
            <person name="Noirot C."/>
            <person name="O'Bleness M."/>
            <person name="Paule C.R."/>
            <person name="Poulain J."/>
            <person name="Prion F."/>
            <person name="Qin B."/>
            <person name="Qu C."/>
            <person name="Retzel E.F."/>
            <person name="Riddle C."/>
            <person name="Sallet E."/>
            <person name="Samain S."/>
            <person name="Samson N."/>
            <person name="Sanders I."/>
            <person name="Saurat O."/>
            <person name="Scarpelli C."/>
            <person name="Schiex T."/>
            <person name="Segurens B."/>
            <person name="Severin A.J."/>
            <person name="Sherrier D.J."/>
            <person name="Shi R."/>
            <person name="Sims S."/>
            <person name="Singer S.R."/>
            <person name="Sinharoy S."/>
            <person name="Sterck L."/>
            <person name="Viollet A."/>
            <person name="Wang B.B."/>
            <person name="Wang K."/>
            <person name="Wang M."/>
            <person name="Wang X."/>
            <person name="Warfsmann J."/>
            <person name="Weissenbach J."/>
            <person name="White D.D."/>
            <person name="White J.D."/>
            <person name="Wiley G.B."/>
            <person name="Wincker P."/>
            <person name="Xing Y."/>
            <person name="Yang L."/>
            <person name="Yao Z."/>
            <person name="Ying F."/>
            <person name="Zhai J."/>
            <person name="Zhou L."/>
            <person name="Zuber A."/>
            <person name="Denarie J."/>
            <person name="Dixon R.A."/>
            <person name="May G.D."/>
            <person name="Schwartz D.C."/>
            <person name="Rogers J."/>
            <person name="Quetier F."/>
            <person name="Town C.D."/>
            <person name="Roe B.A."/>
        </authorList>
    </citation>
    <scope>NUCLEOTIDE SEQUENCE [LARGE SCALE GENOMIC DNA]</scope>
    <source>
        <strain evidence="2">A17</strain>
        <strain evidence="4 5">cv. Jemalong A17</strain>
    </source>
</reference>
<feature type="domain" description="PB1-like" evidence="1">
    <location>
        <begin position="1"/>
        <end position="101"/>
    </location>
</feature>
<dbReference type="Gramene" id="rna39143">
    <property type="protein sequence ID" value="RHN44955.1"/>
    <property type="gene ID" value="gene39143"/>
</dbReference>
<reference evidence="2 5" key="2">
    <citation type="journal article" date="2014" name="BMC Genomics">
        <title>An improved genome release (version Mt4.0) for the model legume Medicago truncatula.</title>
        <authorList>
            <person name="Tang H."/>
            <person name="Krishnakumar V."/>
            <person name="Bidwell S."/>
            <person name="Rosen B."/>
            <person name="Chan A."/>
            <person name="Zhou S."/>
            <person name="Gentzbittel L."/>
            <person name="Childs K.L."/>
            <person name="Yandell M."/>
            <person name="Gundlach H."/>
            <person name="Mayer K.F."/>
            <person name="Schwartz D.C."/>
            <person name="Town C.D."/>
        </authorList>
    </citation>
    <scope>GENOME REANNOTATION</scope>
    <source>
        <strain evidence="2">A17</strain>
        <strain evidence="4 5">cv. Jemalong A17</strain>
    </source>
</reference>
<evidence type="ECO:0000313" key="2">
    <source>
        <dbReference type="EMBL" id="KEH21987.1"/>
    </source>
</evidence>
<accession>A0A072TX31</accession>
<gene>
    <name evidence="2" type="ordered locus">MTR_7g028830</name>
    <name evidence="3" type="ORF">MtrunA17_Chr7g0225031</name>
</gene>
<name>A0A072TX31_MEDTR</name>
<evidence type="ECO:0000313" key="5">
    <source>
        <dbReference type="Proteomes" id="UP000002051"/>
    </source>
</evidence>
<dbReference type="Proteomes" id="UP000265566">
    <property type="component" value="Chromosome 7"/>
</dbReference>
<dbReference type="Proteomes" id="UP000002051">
    <property type="component" value="Unassembled WGS sequence"/>
</dbReference>
<dbReference type="InterPro" id="IPR058594">
    <property type="entry name" value="PB1-like_dom_pln"/>
</dbReference>
<evidence type="ECO:0000259" key="1">
    <source>
        <dbReference type="Pfam" id="PF26130"/>
    </source>
</evidence>
<keyword evidence="5" id="KW-1185">Reference proteome</keyword>
<dbReference type="EMBL" id="PSQE01000007">
    <property type="protein sequence ID" value="RHN44955.1"/>
    <property type="molecule type" value="Genomic_DNA"/>
</dbReference>
<dbReference type="Pfam" id="PF26130">
    <property type="entry name" value="PB1-like"/>
    <property type="match status" value="1"/>
</dbReference>
<evidence type="ECO:0000313" key="4">
    <source>
        <dbReference type="EnsemblPlants" id="KEH21987"/>
    </source>
</evidence>
<reference evidence="6" key="4">
    <citation type="journal article" date="2018" name="Nat. Plants">
        <title>Whole-genome landscape of Medicago truncatula symbiotic genes.</title>
        <authorList>
            <person name="Pecrix Y."/>
            <person name="Staton S.E."/>
            <person name="Sallet E."/>
            <person name="Lelandais-Briere C."/>
            <person name="Moreau S."/>
            <person name="Carrere S."/>
            <person name="Blein T."/>
            <person name="Jardinaud M.F."/>
            <person name="Latrasse D."/>
            <person name="Zouine M."/>
            <person name="Zahm M."/>
            <person name="Kreplak J."/>
            <person name="Mayjonade B."/>
            <person name="Satge C."/>
            <person name="Perez M."/>
            <person name="Cauet S."/>
            <person name="Marande W."/>
            <person name="Chantry-Darmon C."/>
            <person name="Lopez-Roques C."/>
            <person name="Bouchez O."/>
            <person name="Berard A."/>
            <person name="Debelle F."/>
            <person name="Munos S."/>
            <person name="Bendahmane A."/>
            <person name="Berges H."/>
            <person name="Niebel A."/>
            <person name="Buitink J."/>
            <person name="Frugier F."/>
            <person name="Benhamed M."/>
            <person name="Crespi M."/>
            <person name="Gouzy J."/>
            <person name="Gamas P."/>
        </authorList>
    </citation>
    <scope>NUCLEOTIDE SEQUENCE [LARGE SCALE GENOMIC DNA]</scope>
    <source>
        <strain evidence="6">cv. Jemalong A17</strain>
    </source>
</reference>
<dbReference type="EnsemblPlants" id="KEH21987">
    <property type="protein sequence ID" value="KEH21987"/>
    <property type="gene ID" value="MTR_7g028830"/>
</dbReference>
<proteinExistence type="predicted"/>
<evidence type="ECO:0000313" key="3">
    <source>
        <dbReference type="EMBL" id="RHN44955.1"/>
    </source>
</evidence>